<evidence type="ECO:0000259" key="1">
    <source>
        <dbReference type="PROSITE" id="PS50011"/>
    </source>
</evidence>
<dbReference type="InterPro" id="IPR011009">
    <property type="entry name" value="Kinase-like_dom_sf"/>
</dbReference>
<dbReference type="SUPFAM" id="SSF56112">
    <property type="entry name" value="Protein kinase-like (PK-like)"/>
    <property type="match status" value="1"/>
</dbReference>
<dbReference type="AlphaFoldDB" id="A0A5K1H7X9"/>
<feature type="domain" description="Protein kinase" evidence="1">
    <location>
        <begin position="1"/>
        <end position="111"/>
    </location>
</feature>
<evidence type="ECO:0000313" key="2">
    <source>
        <dbReference type="EMBL" id="VVW85779.1"/>
    </source>
</evidence>
<dbReference type="InterPro" id="IPR000719">
    <property type="entry name" value="Prot_kinase_dom"/>
</dbReference>
<dbReference type="PANTHER" id="PTHR24348">
    <property type="entry name" value="SERINE/THREONINE-PROTEIN KINASE UNC-51-RELATED"/>
    <property type="match status" value="1"/>
</dbReference>
<dbReference type="EMBL" id="LR721961">
    <property type="protein sequence ID" value="VVW85779.1"/>
    <property type="molecule type" value="Genomic_DNA"/>
</dbReference>
<dbReference type="GO" id="GO:0005524">
    <property type="term" value="F:ATP binding"/>
    <property type="evidence" value="ECO:0007669"/>
    <property type="project" value="InterPro"/>
</dbReference>
<reference evidence="2" key="1">
    <citation type="submission" date="2019-09" db="EMBL/GenBank/DDBJ databases">
        <authorList>
            <person name="Zhang L."/>
        </authorList>
    </citation>
    <scope>NUCLEOTIDE SEQUENCE</scope>
</reference>
<accession>A0A5K1H7X9</accession>
<dbReference type="GO" id="GO:0004674">
    <property type="term" value="F:protein serine/threonine kinase activity"/>
    <property type="evidence" value="ECO:0007669"/>
    <property type="project" value="InterPro"/>
</dbReference>
<name>A0A5K1H7X9_9MAGN</name>
<dbReference type="InterPro" id="IPR045269">
    <property type="entry name" value="Atg1-like"/>
</dbReference>
<dbReference type="GO" id="GO:0010506">
    <property type="term" value="P:regulation of autophagy"/>
    <property type="evidence" value="ECO:0007669"/>
    <property type="project" value="InterPro"/>
</dbReference>
<dbReference type="GO" id="GO:0005737">
    <property type="term" value="C:cytoplasm"/>
    <property type="evidence" value="ECO:0007669"/>
    <property type="project" value="TreeGrafter"/>
</dbReference>
<dbReference type="PROSITE" id="PS50011">
    <property type="entry name" value="PROTEIN_KINASE_DOM"/>
    <property type="match status" value="1"/>
</dbReference>
<dbReference type="Gene3D" id="1.10.510.10">
    <property type="entry name" value="Transferase(Phosphotransferase) domain 1"/>
    <property type="match status" value="1"/>
</dbReference>
<dbReference type="Pfam" id="PF00069">
    <property type="entry name" value="Pkinase"/>
    <property type="match status" value="1"/>
</dbReference>
<organism evidence="2">
    <name type="scientific">Nymphaea colorata</name>
    <name type="common">pocket water lily</name>
    <dbReference type="NCBI Taxonomy" id="210225"/>
    <lineage>
        <taxon>Eukaryota</taxon>
        <taxon>Viridiplantae</taxon>
        <taxon>Streptophyta</taxon>
        <taxon>Embryophyta</taxon>
        <taxon>Tracheophyta</taxon>
        <taxon>Spermatophyta</taxon>
        <taxon>Magnoliopsida</taxon>
        <taxon>Nymphaeales</taxon>
        <taxon>Nymphaeaceae</taxon>
        <taxon>Nymphaea</taxon>
    </lineage>
</organism>
<protein>
    <recommendedName>
        <fullName evidence="1">Protein kinase domain-containing protein</fullName>
    </recommendedName>
</protein>
<sequence>MEKKMLEKIPEHEREIQVMAELAKINHPNIMGYYGYEKNEIGLFFFVEFCSGGSLKQLINKKMSELKVITLFKQLLDAMSYINKLSIPYATQISSTATSSPTTSCSTKTSN</sequence>
<proteinExistence type="predicted"/>
<gene>
    <name evidence="2" type="ORF">NYM_LOCUS29329</name>
</gene>